<evidence type="ECO:0000313" key="3">
    <source>
        <dbReference type="Proteomes" id="UP001219525"/>
    </source>
</evidence>
<evidence type="ECO:0000256" key="1">
    <source>
        <dbReference type="SAM" id="MobiDB-lite"/>
    </source>
</evidence>
<feature type="compositionally biased region" description="Basic and acidic residues" evidence="1">
    <location>
        <begin position="459"/>
        <end position="469"/>
    </location>
</feature>
<sequence length="868" mass="95466">MQPSPVSSASPAPATRSSSFFPRPFRIADEDRPPFKRQRSSATPRPARASSSATPDDISNEREASVLRLHHKWSRLEEKYAHRMNNDDEIKLSTLEITKDRGVLEAATPLSFGSFADLEDSVDESTNGTDEEDEDFDELDSFATSDADFVPGWAVPTVPPVREMDPADAKDLEEFLEAEKWRREQCGEDVSQEGGDEDHNQDHSDDDTGDDADASSVPLVSHRPEVGSDDELDSWDILDESNIVRPVKKIDDSEIIEILDSPSVSPTHTFVPNSNITTPAFETPSHSKIRRAQLDKFKPPLQLATPPQSRTPSAEEVSTPFPSTSSPFPSSQPPSPTKPRPGTTPKPVSQVQTRSQSRARSPPRSVPRKHETRESVLRLDLADVHRGRSVHRSAPRTTKTVKETKASTRSMSVDRDSVKRSARESTAKASIRPSNDAKRDSAGWSSSSRPSPEPGSSSKRQEQHDVARKVDRKGKSRLMDDEPPLVDDRWRKGSSGPIDLPSSQIRRAISENVFREAPVTRQRDRPSAKQKSLLTFKEEDTLESVQQSPRKRKRKSWSSDSEGAFMHDFSTSSNSFDSSPIQSERRSSSVSTKSKSRKSVGFSHSDSEAEPEAPPRPSHRRPRAMSAAIAPQYPPLQAFYPYPPYPPDADAHPAMPFPDPRAQLLILQQAMHQLSSLWSAAPWPGQPLTPSHHTAGLGSSPYSYPSTPHRRHAHPYVFDSGASLGTLPPSSPPSGSPSSLASSPTHGHVVARRPSLVSRSRSRGRRVSFKLDREENGADEDVLDFPATHGSSRHLTTTEHEPGYSVAVPALKRIDKGKKNVANAIVFDADTRRGTVVAERAQTPGPSSVSALKTTGLVQPKGKTRKCA</sequence>
<dbReference type="GO" id="GO:0042393">
    <property type="term" value="F:histone binding"/>
    <property type="evidence" value="ECO:0007669"/>
    <property type="project" value="InterPro"/>
</dbReference>
<feature type="compositionally biased region" description="Basic and acidic residues" evidence="1">
    <location>
        <begin position="400"/>
        <end position="426"/>
    </location>
</feature>
<dbReference type="Pfam" id="PF10384">
    <property type="entry name" value="Scm3"/>
    <property type="match status" value="1"/>
</dbReference>
<feature type="compositionally biased region" description="Low complexity" evidence="1">
    <location>
        <begin position="1"/>
        <end position="19"/>
    </location>
</feature>
<feature type="compositionally biased region" description="Low complexity" evidence="1">
    <location>
        <begin position="354"/>
        <end position="363"/>
    </location>
</feature>
<feature type="compositionally biased region" description="Low complexity" evidence="1">
    <location>
        <begin position="736"/>
        <end position="745"/>
    </location>
</feature>
<reference evidence="2" key="1">
    <citation type="submission" date="2023-03" db="EMBL/GenBank/DDBJ databases">
        <title>Massive genome expansion in bonnet fungi (Mycena s.s.) driven by repeated elements and novel gene families across ecological guilds.</title>
        <authorList>
            <consortium name="Lawrence Berkeley National Laboratory"/>
            <person name="Harder C.B."/>
            <person name="Miyauchi S."/>
            <person name="Viragh M."/>
            <person name="Kuo A."/>
            <person name="Thoen E."/>
            <person name="Andreopoulos B."/>
            <person name="Lu D."/>
            <person name="Skrede I."/>
            <person name="Drula E."/>
            <person name="Henrissat B."/>
            <person name="Morin E."/>
            <person name="Kohler A."/>
            <person name="Barry K."/>
            <person name="LaButti K."/>
            <person name="Morin E."/>
            <person name="Salamov A."/>
            <person name="Lipzen A."/>
            <person name="Mereny Z."/>
            <person name="Hegedus B."/>
            <person name="Baldrian P."/>
            <person name="Stursova M."/>
            <person name="Weitz H."/>
            <person name="Taylor A."/>
            <person name="Grigoriev I.V."/>
            <person name="Nagy L.G."/>
            <person name="Martin F."/>
            <person name="Kauserud H."/>
        </authorList>
    </citation>
    <scope>NUCLEOTIDE SEQUENCE</scope>
    <source>
        <strain evidence="2">9144</strain>
    </source>
</reference>
<feature type="compositionally biased region" description="Low complexity" evidence="1">
    <location>
        <begin position="40"/>
        <end position="55"/>
    </location>
</feature>
<organism evidence="2 3">
    <name type="scientific">Mycena pura</name>
    <dbReference type="NCBI Taxonomy" id="153505"/>
    <lineage>
        <taxon>Eukaryota</taxon>
        <taxon>Fungi</taxon>
        <taxon>Dikarya</taxon>
        <taxon>Basidiomycota</taxon>
        <taxon>Agaricomycotina</taxon>
        <taxon>Agaricomycetes</taxon>
        <taxon>Agaricomycetidae</taxon>
        <taxon>Agaricales</taxon>
        <taxon>Marasmiineae</taxon>
        <taxon>Mycenaceae</taxon>
        <taxon>Mycena</taxon>
    </lineage>
</organism>
<feature type="compositionally biased region" description="Polar residues" evidence="1">
    <location>
        <begin position="262"/>
        <end position="286"/>
    </location>
</feature>
<feature type="compositionally biased region" description="Low complexity" evidence="1">
    <location>
        <begin position="568"/>
        <end position="593"/>
    </location>
</feature>
<feature type="compositionally biased region" description="Acidic residues" evidence="1">
    <location>
        <begin position="227"/>
        <end position="239"/>
    </location>
</feature>
<feature type="compositionally biased region" description="Low complexity" evidence="1">
    <location>
        <begin position="318"/>
        <end position="329"/>
    </location>
</feature>
<protein>
    <submittedName>
        <fullName evidence="2">Uncharacterized protein</fullName>
    </submittedName>
</protein>
<dbReference type="GO" id="GO:0005634">
    <property type="term" value="C:nucleus"/>
    <property type="evidence" value="ECO:0007669"/>
    <property type="project" value="InterPro"/>
</dbReference>
<feature type="compositionally biased region" description="Polar residues" evidence="1">
    <location>
        <begin position="844"/>
        <end position="857"/>
    </location>
</feature>
<accession>A0AAD6YBL1</accession>
<feature type="compositionally biased region" description="Basic and acidic residues" evidence="1">
    <location>
        <begin position="368"/>
        <end position="386"/>
    </location>
</feature>
<evidence type="ECO:0000313" key="2">
    <source>
        <dbReference type="EMBL" id="KAJ7212091.1"/>
    </source>
</evidence>
<gene>
    <name evidence="2" type="ORF">GGX14DRAFT_542619</name>
</gene>
<dbReference type="InterPro" id="IPR018465">
    <property type="entry name" value="Scm3/HJURP"/>
</dbReference>
<feature type="compositionally biased region" description="Low complexity" evidence="1">
    <location>
        <begin position="445"/>
        <end position="458"/>
    </location>
</feature>
<keyword evidence="3" id="KW-1185">Reference proteome</keyword>
<feature type="compositionally biased region" description="Basic and acidic residues" evidence="1">
    <location>
        <begin position="162"/>
        <end position="186"/>
    </location>
</feature>
<feature type="region of interest" description="Disordered" evidence="1">
    <location>
        <begin position="840"/>
        <end position="868"/>
    </location>
</feature>
<dbReference type="AlphaFoldDB" id="A0AAD6YBL1"/>
<feature type="compositionally biased region" description="Acidic residues" evidence="1">
    <location>
        <begin position="117"/>
        <end position="140"/>
    </location>
</feature>
<feature type="compositionally biased region" description="Acidic residues" evidence="1">
    <location>
        <begin position="204"/>
        <end position="213"/>
    </location>
</feature>
<dbReference type="EMBL" id="JARJCW010000024">
    <property type="protein sequence ID" value="KAJ7212091.1"/>
    <property type="molecule type" value="Genomic_DNA"/>
</dbReference>
<name>A0AAD6YBL1_9AGAR</name>
<dbReference type="Proteomes" id="UP001219525">
    <property type="component" value="Unassembled WGS sequence"/>
</dbReference>
<feature type="region of interest" description="Disordered" evidence="1">
    <location>
        <begin position="1"/>
        <end position="64"/>
    </location>
</feature>
<comment type="caution">
    <text evidence="2">The sequence shown here is derived from an EMBL/GenBank/DDBJ whole genome shotgun (WGS) entry which is preliminary data.</text>
</comment>
<feature type="region of interest" description="Disordered" evidence="1">
    <location>
        <begin position="689"/>
        <end position="773"/>
    </location>
</feature>
<feature type="region of interest" description="Disordered" evidence="1">
    <location>
        <begin position="115"/>
        <end position="630"/>
    </location>
</feature>
<proteinExistence type="predicted"/>
<feature type="compositionally biased region" description="Pro residues" evidence="1">
    <location>
        <begin position="330"/>
        <end position="344"/>
    </location>
</feature>